<accession>A0A0D2Q922</accession>
<protein>
    <recommendedName>
        <fullName evidence="7">Hydrophobin</fullName>
    </recommendedName>
</protein>
<gene>
    <name evidence="8" type="ORF">HYPSUDRAFT_212132</name>
</gene>
<keyword evidence="6 7" id="KW-1015">Disulfide bond</keyword>
<dbReference type="Proteomes" id="UP000054270">
    <property type="component" value="Unassembled WGS sequence"/>
</dbReference>
<dbReference type="PROSITE" id="PS00956">
    <property type="entry name" value="HYDROPHOBIN"/>
    <property type="match status" value="1"/>
</dbReference>
<dbReference type="OMA" id="CMPINIG"/>
<feature type="signal peptide" evidence="7">
    <location>
        <begin position="1"/>
        <end position="20"/>
    </location>
</feature>
<feature type="chain" id="PRO_5013986127" description="Hydrophobin" evidence="7">
    <location>
        <begin position="21"/>
        <end position="113"/>
    </location>
</feature>
<organism evidence="8 9">
    <name type="scientific">Hypholoma sublateritium (strain FD-334 SS-4)</name>
    <dbReference type="NCBI Taxonomy" id="945553"/>
    <lineage>
        <taxon>Eukaryota</taxon>
        <taxon>Fungi</taxon>
        <taxon>Dikarya</taxon>
        <taxon>Basidiomycota</taxon>
        <taxon>Agaricomycotina</taxon>
        <taxon>Agaricomycetes</taxon>
        <taxon>Agaricomycetidae</taxon>
        <taxon>Agaricales</taxon>
        <taxon>Agaricineae</taxon>
        <taxon>Strophariaceae</taxon>
        <taxon>Hypholoma</taxon>
    </lineage>
</organism>
<evidence type="ECO:0000256" key="1">
    <source>
        <dbReference type="ARBA" id="ARBA00004191"/>
    </source>
</evidence>
<dbReference type="STRING" id="945553.A0A0D2Q922"/>
<dbReference type="InterPro" id="IPR001338">
    <property type="entry name" value="Class_I_Hydrophobin"/>
</dbReference>
<reference evidence="9" key="1">
    <citation type="submission" date="2014-04" db="EMBL/GenBank/DDBJ databases">
        <title>Evolutionary Origins and Diversification of the Mycorrhizal Mutualists.</title>
        <authorList>
            <consortium name="DOE Joint Genome Institute"/>
            <consortium name="Mycorrhizal Genomics Consortium"/>
            <person name="Kohler A."/>
            <person name="Kuo A."/>
            <person name="Nagy L.G."/>
            <person name="Floudas D."/>
            <person name="Copeland A."/>
            <person name="Barry K.W."/>
            <person name="Cichocki N."/>
            <person name="Veneault-Fourrey C."/>
            <person name="LaButti K."/>
            <person name="Lindquist E.A."/>
            <person name="Lipzen A."/>
            <person name="Lundell T."/>
            <person name="Morin E."/>
            <person name="Murat C."/>
            <person name="Riley R."/>
            <person name="Ohm R."/>
            <person name="Sun H."/>
            <person name="Tunlid A."/>
            <person name="Henrissat B."/>
            <person name="Grigoriev I.V."/>
            <person name="Hibbett D.S."/>
            <person name="Martin F."/>
        </authorList>
    </citation>
    <scope>NUCLEOTIDE SEQUENCE [LARGE SCALE GENOMIC DNA]</scope>
    <source>
        <strain evidence="9">FD-334 SS-4</strain>
    </source>
</reference>
<evidence type="ECO:0000256" key="5">
    <source>
        <dbReference type="ARBA" id="ARBA00022729"/>
    </source>
</evidence>
<sequence length="113" mass="11296">MQFTTLSTFTTLALAAFAVAAPTSSGSSNQCNSGPIQCCNSMQTASQSATTLGLLGLLGVVVQDITGQVGSNCSPISAIGVSGNSCTQQTVCCQNNSFNGVIALGCTPININL</sequence>
<dbReference type="CDD" id="cd23507">
    <property type="entry name" value="hydrophobin_I"/>
    <property type="match status" value="1"/>
</dbReference>
<keyword evidence="9" id="KW-1185">Reference proteome</keyword>
<evidence type="ECO:0000256" key="7">
    <source>
        <dbReference type="RuleBase" id="RU365009"/>
    </source>
</evidence>
<proteinExistence type="inferred from homology"/>
<evidence type="ECO:0000256" key="4">
    <source>
        <dbReference type="ARBA" id="ARBA00022525"/>
    </source>
</evidence>
<keyword evidence="3 7" id="KW-0134">Cell wall</keyword>
<evidence type="ECO:0000256" key="6">
    <source>
        <dbReference type="ARBA" id="ARBA00023157"/>
    </source>
</evidence>
<dbReference type="AlphaFoldDB" id="A0A0D2Q922"/>
<comment type="similarity">
    <text evidence="2 7">Belongs to the fungal hydrophobin family.</text>
</comment>
<dbReference type="GO" id="GO:0005199">
    <property type="term" value="F:structural constituent of cell wall"/>
    <property type="evidence" value="ECO:0007669"/>
    <property type="project" value="InterPro"/>
</dbReference>
<dbReference type="GO" id="GO:0009277">
    <property type="term" value="C:fungal-type cell wall"/>
    <property type="evidence" value="ECO:0007669"/>
    <property type="project" value="InterPro"/>
</dbReference>
<dbReference type="EMBL" id="KN817522">
    <property type="protein sequence ID" value="KJA28160.1"/>
    <property type="molecule type" value="Genomic_DNA"/>
</dbReference>
<dbReference type="InterPro" id="IPR019778">
    <property type="entry name" value="Class_I_Hydrophobin_CS"/>
</dbReference>
<evidence type="ECO:0000313" key="8">
    <source>
        <dbReference type="EMBL" id="KJA28160.1"/>
    </source>
</evidence>
<evidence type="ECO:0000313" key="9">
    <source>
        <dbReference type="Proteomes" id="UP000054270"/>
    </source>
</evidence>
<evidence type="ECO:0000256" key="2">
    <source>
        <dbReference type="ARBA" id="ARBA00010446"/>
    </source>
</evidence>
<evidence type="ECO:0000256" key="3">
    <source>
        <dbReference type="ARBA" id="ARBA00022512"/>
    </source>
</evidence>
<dbReference type="OrthoDB" id="4225815at2759"/>
<name>A0A0D2Q922_HYPSF</name>
<keyword evidence="5 7" id="KW-0732">Signal</keyword>
<dbReference type="Pfam" id="PF01185">
    <property type="entry name" value="Hydrophobin"/>
    <property type="match status" value="1"/>
</dbReference>
<comment type="subcellular location">
    <subcellularLocation>
        <location evidence="1 7">Secreted</location>
        <location evidence="1 7">Cell wall</location>
    </subcellularLocation>
</comment>
<dbReference type="SMART" id="SM00075">
    <property type="entry name" value="HYDRO"/>
    <property type="match status" value="1"/>
</dbReference>
<keyword evidence="4 7" id="KW-0964">Secreted</keyword>